<proteinExistence type="inferred from homology"/>
<sequence length="210" mass="22934">VVAITGGAGLIGTAFSKAIIKNRGKVIIGDVSIDRGISIQNELGVDNALFVEVNTSDTDSIDKFLKTGKDHFGKVDSAIHCAYPRSEQWGTKFEELKAEGLKDDLFDQLGGAILFSQRSISFFRKQGYGNLVHLSSIQGLSAPKFEHYEGTKMVSPIEYSAIKSGIISITRYLAKYCKNQNIRVNCISPGGILDNQPEVFLNKYNSTCSS</sequence>
<dbReference type="InterPro" id="IPR036291">
    <property type="entry name" value="NAD(P)-bd_dom_sf"/>
</dbReference>
<evidence type="ECO:0008006" key="4">
    <source>
        <dbReference type="Google" id="ProtNLM"/>
    </source>
</evidence>
<dbReference type="PANTHER" id="PTHR42760:SF133">
    <property type="entry name" value="3-OXOACYL-[ACYL-CARRIER-PROTEIN] REDUCTASE"/>
    <property type="match status" value="1"/>
</dbReference>
<feature type="non-terminal residue" evidence="3">
    <location>
        <position position="1"/>
    </location>
</feature>
<protein>
    <recommendedName>
        <fullName evidence="4">NAD-dependent epimerase/dehydratase domain-containing protein</fullName>
    </recommendedName>
</protein>
<name>A0A382XYX1_9ZZZZ</name>
<evidence type="ECO:0000256" key="1">
    <source>
        <dbReference type="ARBA" id="ARBA00006484"/>
    </source>
</evidence>
<dbReference type="GO" id="GO:0016616">
    <property type="term" value="F:oxidoreductase activity, acting on the CH-OH group of donors, NAD or NADP as acceptor"/>
    <property type="evidence" value="ECO:0007669"/>
    <property type="project" value="TreeGrafter"/>
</dbReference>
<dbReference type="InterPro" id="IPR002347">
    <property type="entry name" value="SDR_fam"/>
</dbReference>
<keyword evidence="2" id="KW-0560">Oxidoreductase</keyword>
<dbReference type="NCBIfam" id="NF006619">
    <property type="entry name" value="PRK09186.1"/>
    <property type="match status" value="1"/>
</dbReference>
<feature type="non-terminal residue" evidence="3">
    <location>
        <position position="210"/>
    </location>
</feature>
<reference evidence="3" key="1">
    <citation type="submission" date="2018-05" db="EMBL/GenBank/DDBJ databases">
        <authorList>
            <person name="Lanie J.A."/>
            <person name="Ng W.-L."/>
            <person name="Kazmierczak K.M."/>
            <person name="Andrzejewski T.M."/>
            <person name="Davidsen T.M."/>
            <person name="Wayne K.J."/>
            <person name="Tettelin H."/>
            <person name="Glass J.I."/>
            <person name="Rusch D."/>
            <person name="Podicherti R."/>
            <person name="Tsui H.-C.T."/>
            <person name="Winkler M.E."/>
        </authorList>
    </citation>
    <scope>NUCLEOTIDE SEQUENCE</scope>
</reference>
<dbReference type="PRINTS" id="PR00081">
    <property type="entry name" value="GDHRDH"/>
</dbReference>
<comment type="similarity">
    <text evidence="1">Belongs to the short-chain dehydrogenases/reductases (SDR) family.</text>
</comment>
<dbReference type="Gene3D" id="3.40.50.720">
    <property type="entry name" value="NAD(P)-binding Rossmann-like Domain"/>
    <property type="match status" value="1"/>
</dbReference>
<dbReference type="SUPFAM" id="SSF51735">
    <property type="entry name" value="NAD(P)-binding Rossmann-fold domains"/>
    <property type="match status" value="1"/>
</dbReference>
<gene>
    <name evidence="3" type="ORF">METZ01_LOCUS429027</name>
</gene>
<dbReference type="EMBL" id="UINC01171550">
    <property type="protein sequence ID" value="SVD76173.1"/>
    <property type="molecule type" value="Genomic_DNA"/>
</dbReference>
<accession>A0A382XYX1</accession>
<organism evidence="3">
    <name type="scientific">marine metagenome</name>
    <dbReference type="NCBI Taxonomy" id="408172"/>
    <lineage>
        <taxon>unclassified sequences</taxon>
        <taxon>metagenomes</taxon>
        <taxon>ecological metagenomes</taxon>
    </lineage>
</organism>
<dbReference type="PANTHER" id="PTHR42760">
    <property type="entry name" value="SHORT-CHAIN DEHYDROGENASES/REDUCTASES FAMILY MEMBER"/>
    <property type="match status" value="1"/>
</dbReference>
<dbReference type="AlphaFoldDB" id="A0A382XYX1"/>
<evidence type="ECO:0000313" key="3">
    <source>
        <dbReference type="EMBL" id="SVD76173.1"/>
    </source>
</evidence>
<dbReference type="Pfam" id="PF00106">
    <property type="entry name" value="adh_short"/>
    <property type="match status" value="1"/>
</dbReference>
<evidence type="ECO:0000256" key="2">
    <source>
        <dbReference type="ARBA" id="ARBA00023002"/>
    </source>
</evidence>